<dbReference type="GO" id="GO:0005576">
    <property type="term" value="C:extracellular region"/>
    <property type="evidence" value="ECO:0007669"/>
    <property type="project" value="UniProtKB-SubCell"/>
</dbReference>
<feature type="region of interest" description="Disordered" evidence="3">
    <location>
        <begin position="1249"/>
        <end position="1476"/>
    </location>
</feature>
<dbReference type="InterPro" id="IPR006141">
    <property type="entry name" value="Intein_N"/>
</dbReference>
<dbReference type="SMART" id="SM00306">
    <property type="entry name" value="HintN"/>
    <property type="match status" value="1"/>
</dbReference>
<dbReference type="PROSITE" id="PS50817">
    <property type="entry name" value="INTEIN_N_TER"/>
    <property type="match status" value="1"/>
</dbReference>
<dbReference type="InterPro" id="IPR003587">
    <property type="entry name" value="Hint_dom_N"/>
</dbReference>
<evidence type="ECO:0000313" key="6">
    <source>
        <dbReference type="Proteomes" id="UP000184040"/>
    </source>
</evidence>
<dbReference type="InterPro" id="IPR011049">
    <property type="entry name" value="Serralysin-like_metalloprot_C"/>
</dbReference>
<dbReference type="Pfam" id="PF13403">
    <property type="entry name" value="Hint_2"/>
    <property type="match status" value="1"/>
</dbReference>
<feature type="compositionally biased region" description="Acidic residues" evidence="3">
    <location>
        <begin position="1770"/>
        <end position="1786"/>
    </location>
</feature>
<evidence type="ECO:0000256" key="2">
    <source>
        <dbReference type="ARBA" id="ARBA00022525"/>
    </source>
</evidence>
<dbReference type="Proteomes" id="UP000184040">
    <property type="component" value="Unassembled WGS sequence"/>
</dbReference>
<reference evidence="5 6" key="1">
    <citation type="submission" date="2016-11" db="EMBL/GenBank/DDBJ databases">
        <authorList>
            <person name="Jaros S."/>
            <person name="Januszkiewicz K."/>
            <person name="Wedrychowicz H."/>
        </authorList>
    </citation>
    <scope>NUCLEOTIDE SEQUENCE [LARGE SCALE GENOMIC DNA]</scope>
    <source>
        <strain evidence="5 6">DSM 26892</strain>
    </source>
</reference>
<gene>
    <name evidence="5" type="ORF">SAMN04488012_101260</name>
</gene>
<organism evidence="5 6">
    <name type="scientific">Palleronia salina</name>
    <dbReference type="NCBI Taxonomy" id="313368"/>
    <lineage>
        <taxon>Bacteria</taxon>
        <taxon>Pseudomonadati</taxon>
        <taxon>Pseudomonadota</taxon>
        <taxon>Alphaproteobacteria</taxon>
        <taxon>Rhodobacterales</taxon>
        <taxon>Roseobacteraceae</taxon>
        <taxon>Palleronia</taxon>
    </lineage>
</organism>
<sequence>MTYGSGKDGIVEGTENDDVIDTGYTGDPDGDRIDANDAILGNVGSNDDIVRAGAGNDLVLAGKGNDTVMGEKGEDTLYGDVGDDSLSGGDGKDTLFGGDGNDFLDGGKYDDLLNGGDDDDTLIGGEGNDTLMGDGVGDGGAQLGDRALFDWGKGPNFGDNNHVQNFTQDTGDVDVTFTKTKLKDWDHDVRNTYETSHQNTDDLDAAVSENSSFESDLQDHGDKYQYDFTFDSEVANVEFRINDIDGGGRVTILAEGPDGPVSVTLEAGDKLTQNGSTVTSEGGYKDDNSDYYSVLVNIPGPVTKISVVHEQINDADSGINITDIAFNPINEVTTPEEGMGNDLLEGGAGDDYIDGGKGNDTAFGGDGKDTVYGGDGDDELHGGRSEDLVFGGDGKDLITGGEKNDTLIGGDEDDTILGGDYGDLIYGDAGPDQKVADLCDADGGKPTSLTFLYNGPSSTVEGGFTDDKHKIGPVQGSDSDDTGYVVVTDKDGVVLFEGSVKVGDEFTATTTDGGKFDSETFFKVYDQAGGQLLQSMNIHTSCSAPLVLGDQAGFATLKGATLENGATVRDDAADPADEVFGDDSISGDEGKDTIFGQGGNDTIHGGLDDDLIYGDDGETGQSHGADLCDADGGKPTSLTFLYNGPSSTVEGGFTDDKHKIGPVQGSDSDDTGYVVVTDKDGVVLFEGSVKIGDEFTATTTDGEKFDSETFFKVYDQAGGQLLQSMNIHTSCSAPLVLGDQAGFATLKGATLENGATVRDDAADSADEVFGDDSISGDEGKDTIFGQGGNDTIDGGEGDDSIDGGAGRDLLDGGAGDGKDYLFGGADQDTILGGSNYDTIDGGSGGFSNDPSINTDSDTLDLSGIGNYKIIDERPDSNGNGFDGTVVLLDGSGNETGRFDFFEIETFIGRDAAPEANDDTASTLEDTPVNNINVLANDTDPDGLDSQLTVISASADNGTVTINGDGTLNYAPDPDFFGEDTITYTIEDADGLTDSATVTVTVDPVNDGPDAVDDVAETDEDVATDINVLANDTDPDLPDDTLTVTSASAANGSVIINGDGTLNYTPNPDFFGEDTITYTIEDEAGETDTATVTVTVNPENDGPVAVDDFAETDENQAVVIDLVGNDTDVDNDTSELTLVSFDQPANGTVVDNGDGTVTYTPNTGFDGTETFDYVVADPAGKTDTGTATVKVNNTILPDGIVEGSDGGDLIDFDYTGDPEGDLIDRPDQVIIGGNPIGTDGDVVEAGAGNDTVRSLEGDDTVSAGTGDDLVEADNGNDIVNGEDGNDTLRGQAGDDTLSGGEGNDSLDGGPGDDSLSGGAGDDTLRGAAGEDTLDGGDGNDSINGGTENDLITGGTGNDTINANQGNDTIDAGVGDDSVTGGQGDDEIAGGTGNDAIHANEGDDTVAGGAGDDTISGNDGDDVLAGGADNDSITGGAGSDEIDGGQGNDYIDASGPNGAIDADVPLVPFPLDQDPNPNDDRDTVFGGAGNDTILTGDDADSIEGGFGDDSIESGIDDDTVIGGAGNDTITDVQGSDSIFGNDGDDLIDAGTDTLSDYPNDQPKLADGSPNPFFGSGDPNPDDGRDFVDGGDGADTITTGDDADTIIGGGGDDVIDAGIDDDEVTGGAGNDSIIGGHGADTLDGNDGNDTIYGGYGPTPVPPGVVGNEPDATDPQPDNGTDLIRGGDGDDVLYGEDDNDTIFGGADNDFIDGGIDDDSLDGGTGDDTMLGGDGNDTINAGFGNDLVEGGDGDDSIIGGGNEDTLLGGAGNDTIEGDGENDSIEGGDGDDSLIGNAGNDTIIGGGGNDFMTGGQGDDLLTGRDGDDTLVGGDGNDTLAGRGGNDNLSGGKGNDVLYGGQDDDYIEGGDGNDLLSGRQGDDTLIAGSGDDTIDAGGGNDLVDAGAGNDSVQGGTGADTIEGGEGDDTIDGFGGGDVITGGTGNDQISGGNGPDTMDGGDDRDTFSNVTVGDSILGGSGGDDFDVLDLTGSLNGGSYKLVNVTEDDDPGDTIDGDSPNDGIDGEIQFFDAAGKQTGTLTFENIEKIIPCFTPGTLIATPKGERRVEDLREGDRVITRDNGIQEIRWIGEKRLDRGELMRQPELKPVLIQAGSLGNGLPERDMLVSPNHRMLVANDKTALYFEEREVLVAAKHLIDTDGVDQVEALGVSYIHFMFQQHEVVLSDGTWSESFQPGDYTLKGIGDAQRAEILTLFPELENHEGIEGYQSARRTLKRHEAKLLTR</sequence>
<keyword evidence="6" id="KW-1185">Reference proteome</keyword>
<dbReference type="InterPro" id="IPR018511">
    <property type="entry name" value="Hemolysin-typ_Ca-bd_CS"/>
</dbReference>
<dbReference type="InterPro" id="IPR001343">
    <property type="entry name" value="Hemolysn_Ca-bd"/>
</dbReference>
<dbReference type="GO" id="GO:0005509">
    <property type="term" value="F:calcium ion binding"/>
    <property type="evidence" value="ECO:0007669"/>
    <property type="project" value="InterPro"/>
</dbReference>
<dbReference type="STRING" id="313368.SAMN04488012_101260"/>
<dbReference type="PRINTS" id="PR00313">
    <property type="entry name" value="CABNDNGRPT"/>
</dbReference>
<name>A0A1M6AV13_9RHOB</name>
<dbReference type="Gene3D" id="2.150.10.10">
    <property type="entry name" value="Serralysin-like metalloprotease, C-terminal"/>
    <property type="match status" value="14"/>
</dbReference>
<dbReference type="GO" id="GO:0016539">
    <property type="term" value="P:intein-mediated protein splicing"/>
    <property type="evidence" value="ECO:0007669"/>
    <property type="project" value="InterPro"/>
</dbReference>
<evidence type="ECO:0000313" key="5">
    <source>
        <dbReference type="EMBL" id="SHI40158.1"/>
    </source>
</evidence>
<feature type="domain" description="Hint" evidence="4">
    <location>
        <begin position="2041"/>
        <end position="2145"/>
    </location>
</feature>
<comment type="subcellular location">
    <subcellularLocation>
        <location evidence="1">Secreted</location>
    </subcellularLocation>
</comment>
<evidence type="ECO:0000256" key="3">
    <source>
        <dbReference type="SAM" id="MobiDB-lite"/>
    </source>
</evidence>
<dbReference type="Gene3D" id="2.170.16.10">
    <property type="entry name" value="Hedgehog/Intein (Hint) domain"/>
    <property type="match status" value="1"/>
</dbReference>
<evidence type="ECO:0000259" key="4">
    <source>
        <dbReference type="SMART" id="SM00306"/>
    </source>
</evidence>
<feature type="region of interest" description="Disordered" evidence="3">
    <location>
        <begin position="1802"/>
        <end position="1880"/>
    </location>
</feature>
<dbReference type="NCBIfam" id="NF012211">
    <property type="entry name" value="tand_rpt_95"/>
    <property type="match status" value="3"/>
</dbReference>
<dbReference type="InterPro" id="IPR028992">
    <property type="entry name" value="Hedgehog/Intein_dom"/>
</dbReference>
<dbReference type="PANTHER" id="PTHR38340:SF1">
    <property type="entry name" value="S-LAYER PROTEIN"/>
    <property type="match status" value="1"/>
</dbReference>
<dbReference type="EMBL" id="FQZA01000001">
    <property type="protein sequence ID" value="SHI40158.1"/>
    <property type="molecule type" value="Genomic_DNA"/>
</dbReference>
<keyword evidence="2" id="KW-0964">Secreted</keyword>
<feature type="region of interest" description="Disordered" evidence="3">
    <location>
        <begin position="1654"/>
        <end position="1682"/>
    </location>
</feature>
<dbReference type="InterPro" id="IPR055890">
    <property type="entry name" value="DUF7467"/>
</dbReference>
<feature type="region of interest" description="Disordered" evidence="3">
    <location>
        <begin position="1509"/>
        <end position="1605"/>
    </location>
</feature>
<dbReference type="InterPro" id="IPR050557">
    <property type="entry name" value="RTX_toxin/Mannuronan_C5-epim"/>
</dbReference>
<dbReference type="Pfam" id="PF17963">
    <property type="entry name" value="Big_9"/>
    <property type="match status" value="3"/>
</dbReference>
<feature type="compositionally biased region" description="Gly residues" evidence="3">
    <location>
        <begin position="1802"/>
        <end position="1811"/>
    </location>
</feature>
<feature type="region of interest" description="Disordered" evidence="3">
    <location>
        <begin position="1"/>
        <end position="31"/>
    </location>
</feature>
<feature type="compositionally biased region" description="Polar residues" evidence="3">
    <location>
        <begin position="1525"/>
        <end position="1536"/>
    </location>
</feature>
<dbReference type="SUPFAM" id="SSF51294">
    <property type="entry name" value="Hedgehog/intein (Hint) domain"/>
    <property type="match status" value="1"/>
</dbReference>
<dbReference type="PANTHER" id="PTHR38340">
    <property type="entry name" value="S-LAYER PROTEIN"/>
    <property type="match status" value="1"/>
</dbReference>
<dbReference type="InterPro" id="IPR036844">
    <property type="entry name" value="Hint_dom_sf"/>
</dbReference>
<dbReference type="SUPFAM" id="SSF51120">
    <property type="entry name" value="beta-Roll"/>
    <property type="match status" value="10"/>
</dbReference>
<feature type="compositionally biased region" description="Polar residues" evidence="3">
    <location>
        <begin position="1356"/>
        <end position="1366"/>
    </location>
</feature>
<proteinExistence type="predicted"/>
<dbReference type="Pfam" id="PF00353">
    <property type="entry name" value="HemolysinCabind"/>
    <property type="match status" value="23"/>
</dbReference>
<feature type="region of interest" description="Disordered" evidence="3">
    <location>
        <begin position="1769"/>
        <end position="1788"/>
    </location>
</feature>
<evidence type="ECO:0000256" key="1">
    <source>
        <dbReference type="ARBA" id="ARBA00004613"/>
    </source>
</evidence>
<dbReference type="PROSITE" id="PS00330">
    <property type="entry name" value="HEMOLYSIN_CALCIUM"/>
    <property type="match status" value="15"/>
</dbReference>
<dbReference type="Gene3D" id="2.60.40.3440">
    <property type="match status" value="3"/>
</dbReference>
<feature type="region of interest" description="Disordered" evidence="3">
    <location>
        <begin position="767"/>
        <end position="809"/>
    </location>
</feature>
<protein>
    <submittedName>
        <fullName evidence="5">Ca2+-binding protein, RTX toxin-related</fullName>
    </submittedName>
</protein>
<dbReference type="Pfam" id="PF24269">
    <property type="entry name" value="DUF7467"/>
    <property type="match status" value="2"/>
</dbReference>
<accession>A0A1M6AV13</accession>